<evidence type="ECO:0000256" key="3">
    <source>
        <dbReference type="ARBA" id="ARBA00022692"/>
    </source>
</evidence>
<evidence type="ECO:0000256" key="2">
    <source>
        <dbReference type="ARBA" id="ARBA00010199"/>
    </source>
</evidence>
<dbReference type="SUPFAM" id="SSF52540">
    <property type="entry name" value="P-loop containing nucleoside triphosphate hydrolases"/>
    <property type="match status" value="1"/>
</dbReference>
<feature type="transmembrane region" description="Helical" evidence="6">
    <location>
        <begin position="302"/>
        <end position="332"/>
    </location>
</feature>
<dbReference type="InterPro" id="IPR027417">
    <property type="entry name" value="P-loop_NTPase"/>
</dbReference>
<accession>A0A9R1UPX2</accession>
<protein>
    <recommendedName>
        <fullName evidence="7">Helicase ATP-binding domain-containing protein</fullName>
    </recommendedName>
</protein>
<evidence type="ECO:0000256" key="6">
    <source>
        <dbReference type="SAM" id="Phobius"/>
    </source>
</evidence>
<evidence type="ECO:0000259" key="7">
    <source>
        <dbReference type="PROSITE" id="PS51192"/>
    </source>
</evidence>
<comment type="caution">
    <text evidence="8">The sequence shown here is derived from an EMBL/GenBank/DDBJ whole genome shotgun (WGS) entry which is preliminary data.</text>
</comment>
<proteinExistence type="inferred from homology"/>
<dbReference type="GO" id="GO:0022857">
    <property type="term" value="F:transmembrane transporter activity"/>
    <property type="evidence" value="ECO:0000318"/>
    <property type="project" value="GO_Central"/>
</dbReference>
<feature type="transmembrane region" description="Helical" evidence="6">
    <location>
        <begin position="374"/>
        <end position="393"/>
    </location>
</feature>
<dbReference type="PANTHER" id="PTHR42893:SF45">
    <property type="entry name" value="PROTEIN DETOXIFICATION 45, CHLOROPLASTIC"/>
    <property type="match status" value="1"/>
</dbReference>
<evidence type="ECO:0000313" key="8">
    <source>
        <dbReference type="EMBL" id="KAJ0191722.1"/>
    </source>
</evidence>
<dbReference type="Proteomes" id="UP000235145">
    <property type="component" value="Unassembled WGS sequence"/>
</dbReference>
<keyword evidence="3 6" id="KW-0812">Transmembrane</keyword>
<reference evidence="8 9" key="1">
    <citation type="journal article" date="2017" name="Nat. Commun.">
        <title>Genome assembly with in vitro proximity ligation data and whole-genome triplication in lettuce.</title>
        <authorList>
            <person name="Reyes-Chin-Wo S."/>
            <person name="Wang Z."/>
            <person name="Yang X."/>
            <person name="Kozik A."/>
            <person name="Arikit S."/>
            <person name="Song C."/>
            <person name="Xia L."/>
            <person name="Froenicke L."/>
            <person name="Lavelle D.O."/>
            <person name="Truco M.J."/>
            <person name="Xia R."/>
            <person name="Zhu S."/>
            <person name="Xu C."/>
            <person name="Xu H."/>
            <person name="Xu X."/>
            <person name="Cox K."/>
            <person name="Korf I."/>
            <person name="Meyers B.C."/>
            <person name="Michelmore R.W."/>
        </authorList>
    </citation>
    <scope>NUCLEOTIDE SEQUENCE [LARGE SCALE GENOMIC DNA]</scope>
    <source>
        <strain evidence="9">cv. Salinas</strain>
        <tissue evidence="8">Seedlings</tissue>
    </source>
</reference>
<dbReference type="EMBL" id="NBSK02000008">
    <property type="protein sequence ID" value="KAJ0191722.1"/>
    <property type="molecule type" value="Genomic_DNA"/>
</dbReference>
<comment type="similarity">
    <text evidence="2">Belongs to the multi antimicrobial extrusion (MATE) (TC 2.A.66.1) family.</text>
</comment>
<dbReference type="InterPro" id="IPR044644">
    <property type="entry name" value="DinF-like"/>
</dbReference>
<organism evidence="8 9">
    <name type="scientific">Lactuca sativa</name>
    <name type="common">Garden lettuce</name>
    <dbReference type="NCBI Taxonomy" id="4236"/>
    <lineage>
        <taxon>Eukaryota</taxon>
        <taxon>Viridiplantae</taxon>
        <taxon>Streptophyta</taxon>
        <taxon>Embryophyta</taxon>
        <taxon>Tracheophyta</taxon>
        <taxon>Spermatophyta</taxon>
        <taxon>Magnoliopsida</taxon>
        <taxon>eudicotyledons</taxon>
        <taxon>Gunneridae</taxon>
        <taxon>Pentapetalae</taxon>
        <taxon>asterids</taxon>
        <taxon>campanulids</taxon>
        <taxon>Asterales</taxon>
        <taxon>Asteraceae</taxon>
        <taxon>Cichorioideae</taxon>
        <taxon>Cichorieae</taxon>
        <taxon>Lactucinae</taxon>
        <taxon>Lactuca</taxon>
    </lineage>
</organism>
<dbReference type="GO" id="GO:0016020">
    <property type="term" value="C:membrane"/>
    <property type="evidence" value="ECO:0007669"/>
    <property type="project" value="UniProtKB-SubCell"/>
</dbReference>
<dbReference type="InterPro" id="IPR014001">
    <property type="entry name" value="Helicase_ATP-bd"/>
</dbReference>
<evidence type="ECO:0000313" key="9">
    <source>
        <dbReference type="Proteomes" id="UP000235145"/>
    </source>
</evidence>
<keyword evidence="9" id="KW-1185">Reference proteome</keyword>
<keyword evidence="5 6" id="KW-0472">Membrane</keyword>
<dbReference type="AlphaFoldDB" id="A0A9R1UPX2"/>
<evidence type="ECO:0000256" key="5">
    <source>
        <dbReference type="ARBA" id="ARBA00023136"/>
    </source>
</evidence>
<dbReference type="PROSITE" id="PS51192">
    <property type="entry name" value="HELICASE_ATP_BIND_1"/>
    <property type="match status" value="1"/>
</dbReference>
<dbReference type="PANTHER" id="PTHR42893">
    <property type="entry name" value="PROTEIN DETOXIFICATION 44, CHLOROPLASTIC-RELATED"/>
    <property type="match status" value="1"/>
</dbReference>
<feature type="transmembrane region" description="Helical" evidence="6">
    <location>
        <begin position="344"/>
        <end position="362"/>
    </location>
</feature>
<gene>
    <name evidence="8" type="ORF">LSAT_V11C800420370</name>
</gene>
<keyword evidence="4 6" id="KW-1133">Transmembrane helix</keyword>
<feature type="domain" description="Helicase ATP-binding" evidence="7">
    <location>
        <begin position="68"/>
        <end position="159"/>
    </location>
</feature>
<evidence type="ECO:0000256" key="1">
    <source>
        <dbReference type="ARBA" id="ARBA00004141"/>
    </source>
</evidence>
<evidence type="ECO:0000256" key="4">
    <source>
        <dbReference type="ARBA" id="ARBA00022989"/>
    </source>
</evidence>
<comment type="subcellular location">
    <subcellularLocation>
        <location evidence="1">Membrane</location>
        <topology evidence="1">Multi-pass membrane protein</topology>
    </subcellularLocation>
</comment>
<name>A0A9R1UPX2_LACSA</name>
<sequence>MSSCLKQLGVLQTQLLENLKKQELNCLHYLYSLLKLEVREGEEPRQILISQGALLPLAKMMLPNKATSLSGPPYIFVSTPACVQRCLSSGVLQAKSVHDYLSIIILDKADLIFTYGYEKNLKDLKTHIPKRCQCLLMAATSSDDVESLKKLYLHNPYILTLAEVGDGKDEIVPKNVQQFWIQCSYRDKLLYILAILKLDLVQKKFGIKSAVLNAELPKTNFLGGKEADILAGKMSMVQLQGRDQLLTAQNEMLKVLYSTASSYICLQVWLAVSLITDALAASGQALIASSVSKGNYRSVKDITYFVLTIGFVMGVTLAAILGVSFGSIVTLFTKDIGVLAIARTGVLFVSASQPLNAFAFIVDGLHYGVSDFPYAAYSMMLVGILSSVIATCYEMASKDAARNTVAAKVAELLMRGLALNANLI</sequence>
<dbReference type="Gene3D" id="3.40.50.300">
    <property type="entry name" value="P-loop containing nucleotide triphosphate hydrolases"/>
    <property type="match status" value="1"/>
</dbReference>